<name>A0AAD2CW57_9STRA</name>
<accession>A0AAD2CW57</accession>
<evidence type="ECO:0000313" key="3">
    <source>
        <dbReference type="Proteomes" id="UP001295423"/>
    </source>
</evidence>
<dbReference type="Gene3D" id="3.60.10.10">
    <property type="entry name" value="Endonuclease/exonuclease/phosphatase"/>
    <property type="match status" value="1"/>
</dbReference>
<dbReference type="AlphaFoldDB" id="A0AAD2CW57"/>
<protein>
    <recommendedName>
        <fullName evidence="4">Endonuclease/exonuclease/phosphatase domain-containing protein</fullName>
    </recommendedName>
</protein>
<proteinExistence type="predicted"/>
<evidence type="ECO:0008006" key="4">
    <source>
        <dbReference type="Google" id="ProtNLM"/>
    </source>
</evidence>
<evidence type="ECO:0000256" key="1">
    <source>
        <dbReference type="SAM" id="MobiDB-lite"/>
    </source>
</evidence>
<dbReference type="Proteomes" id="UP001295423">
    <property type="component" value="Unassembled WGS sequence"/>
</dbReference>
<dbReference type="InterPro" id="IPR036691">
    <property type="entry name" value="Endo/exonu/phosph_ase_sf"/>
</dbReference>
<organism evidence="2 3">
    <name type="scientific">Cylindrotheca closterium</name>
    <dbReference type="NCBI Taxonomy" id="2856"/>
    <lineage>
        <taxon>Eukaryota</taxon>
        <taxon>Sar</taxon>
        <taxon>Stramenopiles</taxon>
        <taxon>Ochrophyta</taxon>
        <taxon>Bacillariophyta</taxon>
        <taxon>Bacillariophyceae</taxon>
        <taxon>Bacillariophycidae</taxon>
        <taxon>Bacillariales</taxon>
        <taxon>Bacillariaceae</taxon>
        <taxon>Cylindrotheca</taxon>
    </lineage>
</organism>
<keyword evidence="3" id="KW-1185">Reference proteome</keyword>
<feature type="region of interest" description="Disordered" evidence="1">
    <location>
        <begin position="238"/>
        <end position="262"/>
    </location>
</feature>
<dbReference type="EMBL" id="CAKOGP040001129">
    <property type="protein sequence ID" value="CAJ1943771.1"/>
    <property type="molecule type" value="Genomic_DNA"/>
</dbReference>
<comment type="caution">
    <text evidence="2">The sequence shown here is derived from an EMBL/GenBank/DDBJ whole genome shotgun (WGS) entry which is preliminary data.</text>
</comment>
<reference evidence="2" key="1">
    <citation type="submission" date="2023-08" db="EMBL/GenBank/DDBJ databases">
        <authorList>
            <person name="Audoor S."/>
            <person name="Bilcke G."/>
        </authorList>
    </citation>
    <scope>NUCLEOTIDE SEQUENCE</scope>
</reference>
<gene>
    <name evidence="2" type="ORF">CYCCA115_LOCUS8599</name>
</gene>
<sequence length="262" mass="29329">MRQVESKGYYLVAVHNENPARPIASCSQYGGCVATILNSVAHRAKSFGRDPTKLGRWAYVRVQGKKFAMPTPDDQVHEASDASRSRFSRDLVVVSAYRPNPPGTGESTVWAQHQSFFRSQGQQREPREAFMVDLLRAITQWRDEECEVILGVDANEDISSTKSSSFQQRLRTVGMEEAMLQRHPGQTAATQHRNTRGKPIDGIFMTSGVAVQAGGYLELVAPTLESLPCIHRRNILPLPPHPVSQQLPINDPRERHTVPQRH</sequence>
<feature type="compositionally biased region" description="Basic and acidic residues" evidence="1">
    <location>
        <begin position="251"/>
        <end position="262"/>
    </location>
</feature>
<evidence type="ECO:0000313" key="2">
    <source>
        <dbReference type="EMBL" id="CAJ1943771.1"/>
    </source>
</evidence>